<keyword evidence="2" id="KW-0472">Membrane</keyword>
<evidence type="ECO:0000256" key="1">
    <source>
        <dbReference type="SAM" id="MobiDB-lite"/>
    </source>
</evidence>
<evidence type="ECO:0000256" key="2">
    <source>
        <dbReference type="SAM" id="Phobius"/>
    </source>
</evidence>
<dbReference type="Proteomes" id="UP001597343">
    <property type="component" value="Unassembled WGS sequence"/>
</dbReference>
<protein>
    <submittedName>
        <fullName evidence="3">Uncharacterized protein</fullName>
    </submittedName>
</protein>
<gene>
    <name evidence="3" type="ORF">ACFSOY_11750</name>
</gene>
<keyword evidence="2" id="KW-0812">Transmembrane</keyword>
<evidence type="ECO:0000313" key="3">
    <source>
        <dbReference type="EMBL" id="MFD2170677.1"/>
    </source>
</evidence>
<organism evidence="3 4">
    <name type="scientific">Tumebacillus lipolyticus</name>
    <dbReference type="NCBI Taxonomy" id="1280370"/>
    <lineage>
        <taxon>Bacteria</taxon>
        <taxon>Bacillati</taxon>
        <taxon>Bacillota</taxon>
        <taxon>Bacilli</taxon>
        <taxon>Bacillales</taxon>
        <taxon>Alicyclobacillaceae</taxon>
        <taxon>Tumebacillus</taxon>
    </lineage>
</organism>
<feature type="region of interest" description="Disordered" evidence="1">
    <location>
        <begin position="81"/>
        <end position="137"/>
    </location>
</feature>
<feature type="compositionally biased region" description="Low complexity" evidence="1">
    <location>
        <begin position="118"/>
        <end position="137"/>
    </location>
</feature>
<feature type="transmembrane region" description="Helical" evidence="2">
    <location>
        <begin position="36"/>
        <end position="55"/>
    </location>
</feature>
<reference evidence="4" key="1">
    <citation type="journal article" date="2019" name="Int. J. Syst. Evol. Microbiol.">
        <title>The Global Catalogue of Microorganisms (GCM) 10K type strain sequencing project: providing services to taxonomists for standard genome sequencing and annotation.</title>
        <authorList>
            <consortium name="The Broad Institute Genomics Platform"/>
            <consortium name="The Broad Institute Genome Sequencing Center for Infectious Disease"/>
            <person name="Wu L."/>
            <person name="Ma J."/>
        </authorList>
    </citation>
    <scope>NUCLEOTIDE SEQUENCE [LARGE SCALE GENOMIC DNA]</scope>
    <source>
        <strain evidence="4">CGMCC 1.13574</strain>
    </source>
</reference>
<feature type="compositionally biased region" description="Basic and acidic residues" evidence="1">
    <location>
        <begin position="83"/>
        <end position="117"/>
    </location>
</feature>
<dbReference type="RefSeq" id="WP_386046883.1">
    <property type="nucleotide sequence ID" value="NZ_JBHUIO010000006.1"/>
</dbReference>
<evidence type="ECO:0000313" key="4">
    <source>
        <dbReference type="Proteomes" id="UP001597343"/>
    </source>
</evidence>
<comment type="caution">
    <text evidence="3">The sequence shown here is derived from an EMBL/GenBank/DDBJ whole genome shotgun (WGS) entry which is preliminary data.</text>
</comment>
<accession>A0ABW4ZXM3</accession>
<sequence length="137" mass="15079">MKGVNVIEPFESIEQSVQETRLERGKRTRQQRRRQWGMMSVAMLTAFSTTVLLGVESSRMTNSLFTAEVANASSVTAGNLCVEDTHQNGEKHKPHPPGEGKGHCKPHGDDKKQDRSEQPPAEAPAQQPADAATESKR</sequence>
<keyword evidence="4" id="KW-1185">Reference proteome</keyword>
<proteinExistence type="predicted"/>
<keyword evidence="2" id="KW-1133">Transmembrane helix</keyword>
<dbReference type="EMBL" id="JBHUIO010000006">
    <property type="protein sequence ID" value="MFD2170677.1"/>
    <property type="molecule type" value="Genomic_DNA"/>
</dbReference>
<name>A0ABW4ZXM3_9BACL</name>